<dbReference type="PANTHER" id="PTHR47843">
    <property type="entry name" value="BTB DOMAIN-CONTAINING PROTEIN-RELATED"/>
    <property type="match status" value="1"/>
</dbReference>
<accession>A0AAN6KPQ0</accession>
<dbReference type="CDD" id="cd18186">
    <property type="entry name" value="BTB_POZ_ZBTB_KLHL-like"/>
    <property type="match status" value="1"/>
</dbReference>
<dbReference type="PANTHER" id="PTHR47843:SF2">
    <property type="entry name" value="BTB DOMAIN-CONTAINING PROTEIN"/>
    <property type="match status" value="1"/>
</dbReference>
<name>A0AAN6KPQ0_9PEZI</name>
<comment type="caution">
    <text evidence="2">The sequence shown here is derived from an EMBL/GenBank/DDBJ whole genome shotgun (WGS) entry which is preliminary data.</text>
</comment>
<evidence type="ECO:0000259" key="1">
    <source>
        <dbReference type="PROSITE" id="PS50097"/>
    </source>
</evidence>
<dbReference type="EMBL" id="JAUJLE010000056">
    <property type="protein sequence ID" value="KAK0994326.1"/>
    <property type="molecule type" value="Genomic_DNA"/>
</dbReference>
<dbReference type="SUPFAM" id="SSF54695">
    <property type="entry name" value="POZ domain"/>
    <property type="match status" value="1"/>
</dbReference>
<gene>
    <name evidence="2" type="ORF">LTR91_007699</name>
</gene>
<proteinExistence type="predicted"/>
<sequence length="191" mass="21601">MAGLVDPRCALSAESPIIGDTVEVVVGTDKRTFYIHERLIRSQSAFFESALGKEWKEGQARKIELPDDDAHIFEAYARWLYSGKLAVNDGDEGGFEWWSPTNEAVEIIYKTTPRGSPARHLMVDMHTLKGDERWIDIGHPEKHNHDFTVDLAHALLKKRTVHSYFASEHEALDKGNPCSYHKHGKGEECDA</sequence>
<reference evidence="2" key="1">
    <citation type="submission" date="2023-06" db="EMBL/GenBank/DDBJ databases">
        <title>Black Yeasts Isolated from many extreme environments.</title>
        <authorList>
            <person name="Coleine C."/>
            <person name="Stajich J.E."/>
            <person name="Selbmann L."/>
        </authorList>
    </citation>
    <scope>NUCLEOTIDE SEQUENCE</scope>
    <source>
        <strain evidence="2">CCFEE 5200</strain>
    </source>
</reference>
<dbReference type="Proteomes" id="UP001175353">
    <property type="component" value="Unassembled WGS sequence"/>
</dbReference>
<organism evidence="2 3">
    <name type="scientific">Friedmanniomyces endolithicus</name>
    <dbReference type="NCBI Taxonomy" id="329885"/>
    <lineage>
        <taxon>Eukaryota</taxon>
        <taxon>Fungi</taxon>
        <taxon>Dikarya</taxon>
        <taxon>Ascomycota</taxon>
        <taxon>Pezizomycotina</taxon>
        <taxon>Dothideomycetes</taxon>
        <taxon>Dothideomycetidae</taxon>
        <taxon>Mycosphaerellales</taxon>
        <taxon>Teratosphaeriaceae</taxon>
        <taxon>Friedmanniomyces</taxon>
    </lineage>
</organism>
<dbReference type="Gene3D" id="3.30.710.10">
    <property type="entry name" value="Potassium Channel Kv1.1, Chain A"/>
    <property type="match status" value="1"/>
</dbReference>
<evidence type="ECO:0000313" key="3">
    <source>
        <dbReference type="Proteomes" id="UP001175353"/>
    </source>
</evidence>
<dbReference type="Pfam" id="PF00651">
    <property type="entry name" value="BTB"/>
    <property type="match status" value="1"/>
</dbReference>
<dbReference type="PROSITE" id="PS50097">
    <property type="entry name" value="BTB"/>
    <property type="match status" value="1"/>
</dbReference>
<feature type="domain" description="BTB" evidence="1">
    <location>
        <begin position="22"/>
        <end position="89"/>
    </location>
</feature>
<dbReference type="InterPro" id="IPR000210">
    <property type="entry name" value="BTB/POZ_dom"/>
</dbReference>
<protein>
    <recommendedName>
        <fullName evidence="1">BTB domain-containing protein</fullName>
    </recommendedName>
</protein>
<dbReference type="InterPro" id="IPR011333">
    <property type="entry name" value="SKP1/BTB/POZ_sf"/>
</dbReference>
<dbReference type="AlphaFoldDB" id="A0AAN6KPQ0"/>
<evidence type="ECO:0000313" key="2">
    <source>
        <dbReference type="EMBL" id="KAK0994326.1"/>
    </source>
</evidence>
<keyword evidence="3" id="KW-1185">Reference proteome</keyword>